<dbReference type="Proteomes" id="UP001164539">
    <property type="component" value="Chromosome 7"/>
</dbReference>
<reference evidence="1 2" key="1">
    <citation type="journal article" date="2023" name="Science">
        <title>Complex scaffold remodeling in plant triterpene biosynthesis.</title>
        <authorList>
            <person name="De La Pena R."/>
            <person name="Hodgson H."/>
            <person name="Liu J.C."/>
            <person name="Stephenson M.J."/>
            <person name="Martin A.C."/>
            <person name="Owen C."/>
            <person name="Harkess A."/>
            <person name="Leebens-Mack J."/>
            <person name="Jimenez L.E."/>
            <person name="Osbourn A."/>
            <person name="Sattely E.S."/>
        </authorList>
    </citation>
    <scope>NUCLEOTIDE SEQUENCE [LARGE SCALE GENOMIC DNA]</scope>
    <source>
        <strain evidence="2">cv. JPN11</strain>
        <tissue evidence="1">Leaf</tissue>
    </source>
</reference>
<gene>
    <name evidence="1" type="ORF">OWV82_013299</name>
</gene>
<comment type="caution">
    <text evidence="1">The sequence shown here is derived from an EMBL/GenBank/DDBJ whole genome shotgun (WGS) entry which is preliminary data.</text>
</comment>
<keyword evidence="1" id="KW-0675">Receptor</keyword>
<accession>A0ACC1XVE6</accession>
<name>A0ACC1XVE6_MELAZ</name>
<evidence type="ECO:0000313" key="1">
    <source>
        <dbReference type="EMBL" id="KAJ4714882.1"/>
    </source>
</evidence>
<dbReference type="EMBL" id="CM051400">
    <property type="protein sequence ID" value="KAJ4714882.1"/>
    <property type="molecule type" value="Genomic_DNA"/>
</dbReference>
<organism evidence="1 2">
    <name type="scientific">Melia azedarach</name>
    <name type="common">Chinaberry tree</name>
    <dbReference type="NCBI Taxonomy" id="155640"/>
    <lineage>
        <taxon>Eukaryota</taxon>
        <taxon>Viridiplantae</taxon>
        <taxon>Streptophyta</taxon>
        <taxon>Embryophyta</taxon>
        <taxon>Tracheophyta</taxon>
        <taxon>Spermatophyta</taxon>
        <taxon>Magnoliopsida</taxon>
        <taxon>eudicotyledons</taxon>
        <taxon>Gunneridae</taxon>
        <taxon>Pentapetalae</taxon>
        <taxon>rosids</taxon>
        <taxon>malvids</taxon>
        <taxon>Sapindales</taxon>
        <taxon>Meliaceae</taxon>
        <taxon>Melia</taxon>
    </lineage>
</organism>
<sequence>MEIAVDDFYDLTGYKLALELRDLKGNSAQAILTATDLIKDQELLAIVSTSTCQEAAFLNEMDDSGEIPIVSLATTAVKPVTRPVKAQSIIHMGQDICVQMRCIAAIIDYFKWRKVTVIYEDRNSYSSDLSIITLFSDVLQNAGVEMEDYSAFPVLSSVLDPKTTIQEELKKLIDEGSRVFVVVQASLSFAVLLFEQAKQMGMMDEGHLWITSDGITSLIDSFNSSVVSSMEGVVCFKGYFLESAASFKESEDKFSRKFQ</sequence>
<evidence type="ECO:0000313" key="2">
    <source>
        <dbReference type="Proteomes" id="UP001164539"/>
    </source>
</evidence>
<proteinExistence type="predicted"/>
<protein>
    <submittedName>
        <fullName evidence="1">Glutamate receptor</fullName>
    </submittedName>
</protein>
<keyword evidence="2" id="KW-1185">Reference proteome</keyword>